<dbReference type="Gene3D" id="3.90.1720.10">
    <property type="entry name" value="endopeptidase domain like (from Nostoc punctiforme)"/>
    <property type="match status" value="1"/>
</dbReference>
<evidence type="ECO:0000313" key="7">
    <source>
        <dbReference type="Proteomes" id="UP000005709"/>
    </source>
</evidence>
<evidence type="ECO:0000256" key="2">
    <source>
        <dbReference type="ARBA" id="ARBA00022801"/>
    </source>
</evidence>
<keyword evidence="2" id="KW-0378">Hydrolase</keyword>
<name>C8PGG2_9BACT</name>
<feature type="signal peptide" evidence="4">
    <location>
        <begin position="1"/>
        <end position="23"/>
    </location>
</feature>
<dbReference type="OrthoDB" id="5338761at2"/>
<dbReference type="Pfam" id="PF00877">
    <property type="entry name" value="NLPC_P60"/>
    <property type="match status" value="1"/>
</dbReference>
<dbReference type="AlphaFoldDB" id="C8PGG2"/>
<accession>C8PGG2</accession>
<dbReference type="PROSITE" id="PS51257">
    <property type="entry name" value="PROKAR_LIPOPROTEIN"/>
    <property type="match status" value="1"/>
</dbReference>
<keyword evidence="7" id="KW-1185">Reference proteome</keyword>
<dbReference type="Proteomes" id="UP000005709">
    <property type="component" value="Unassembled WGS sequence"/>
</dbReference>
<dbReference type="GO" id="GO:0006508">
    <property type="term" value="P:proteolysis"/>
    <property type="evidence" value="ECO:0007669"/>
    <property type="project" value="UniProtKB-KW"/>
</dbReference>
<keyword evidence="3" id="KW-0788">Thiol protease</keyword>
<dbReference type="RefSeq" id="WP_005870540.1">
    <property type="nucleotide sequence ID" value="NZ_ACYG01000019.1"/>
</dbReference>
<feature type="domain" description="NlpC/P60" evidence="5">
    <location>
        <begin position="61"/>
        <end position="164"/>
    </location>
</feature>
<evidence type="ECO:0000259" key="5">
    <source>
        <dbReference type="Pfam" id="PF00877"/>
    </source>
</evidence>
<feature type="chain" id="PRO_5002989948" description="NlpC/P60 domain-containing protein" evidence="4">
    <location>
        <begin position="24"/>
        <end position="211"/>
    </location>
</feature>
<dbReference type="EMBL" id="ACYG01000019">
    <property type="protein sequence ID" value="EEV18200.1"/>
    <property type="molecule type" value="Genomic_DNA"/>
</dbReference>
<sequence length="211" mass="23449">MKQLIICALGAFLLVGCSSKAPSAGSQQAYVLNDHEEGITSVPGSEFNRPLIASVDDYTGTRAGGDCSGFITVLNDKYDDLFFNSKDLPKYFTNGRKSQAIYNYYSRKNLLSNTPRVGDLVFFQNTLRSNKGKVNNEISHIGIVREIYADGRVKFVHNTRGRNQADFVNLNKKNVHVAGQKMENSYIVRCGKDRISCLASNRFAGYGRVNN</sequence>
<gene>
    <name evidence="6" type="ORF">CAMGR0001_0955</name>
</gene>
<evidence type="ECO:0000256" key="3">
    <source>
        <dbReference type="ARBA" id="ARBA00022807"/>
    </source>
</evidence>
<dbReference type="InterPro" id="IPR000064">
    <property type="entry name" value="NLP_P60_dom"/>
</dbReference>
<dbReference type="STRING" id="824.CGRAC_1120"/>
<dbReference type="GO" id="GO:0008234">
    <property type="term" value="F:cysteine-type peptidase activity"/>
    <property type="evidence" value="ECO:0007669"/>
    <property type="project" value="UniProtKB-KW"/>
</dbReference>
<evidence type="ECO:0000256" key="1">
    <source>
        <dbReference type="ARBA" id="ARBA00022670"/>
    </source>
</evidence>
<reference evidence="6 7" key="1">
    <citation type="submission" date="2009-07" db="EMBL/GenBank/DDBJ databases">
        <authorList>
            <person name="Madupu R."/>
            <person name="Sebastian Y."/>
            <person name="Durkin A.S."/>
            <person name="Torralba M."/>
            <person name="Methe B."/>
            <person name="Sutton G.G."/>
            <person name="Strausberg R.L."/>
            <person name="Nelson K.E."/>
        </authorList>
    </citation>
    <scope>NUCLEOTIDE SEQUENCE [LARGE SCALE GENOMIC DNA]</scope>
    <source>
        <strain evidence="6 7">RM3268</strain>
    </source>
</reference>
<proteinExistence type="predicted"/>
<dbReference type="eggNOG" id="COG0791">
    <property type="taxonomic scope" value="Bacteria"/>
</dbReference>
<keyword evidence="1" id="KW-0645">Protease</keyword>
<comment type="caution">
    <text evidence="6">The sequence shown here is derived from an EMBL/GenBank/DDBJ whole genome shotgun (WGS) entry which is preliminary data.</text>
</comment>
<protein>
    <recommendedName>
        <fullName evidence="5">NlpC/P60 domain-containing protein</fullName>
    </recommendedName>
</protein>
<evidence type="ECO:0000256" key="4">
    <source>
        <dbReference type="SAM" id="SignalP"/>
    </source>
</evidence>
<organism evidence="6 7">
    <name type="scientific">Campylobacter gracilis RM3268</name>
    <dbReference type="NCBI Taxonomy" id="553220"/>
    <lineage>
        <taxon>Bacteria</taxon>
        <taxon>Pseudomonadati</taxon>
        <taxon>Campylobacterota</taxon>
        <taxon>Epsilonproteobacteria</taxon>
        <taxon>Campylobacterales</taxon>
        <taxon>Campylobacteraceae</taxon>
        <taxon>Campylobacter</taxon>
    </lineage>
</organism>
<evidence type="ECO:0000313" key="6">
    <source>
        <dbReference type="EMBL" id="EEV18200.1"/>
    </source>
</evidence>
<keyword evidence="4" id="KW-0732">Signal</keyword>